<dbReference type="Proteomes" id="UP000286843">
    <property type="component" value="Segment"/>
</dbReference>
<evidence type="ECO:0000256" key="1">
    <source>
        <dbReference type="SAM" id="MobiDB-lite"/>
    </source>
</evidence>
<feature type="compositionally biased region" description="Low complexity" evidence="1">
    <location>
        <begin position="657"/>
        <end position="667"/>
    </location>
</feature>
<accession>A0A3Q9RAU6</accession>
<sequence>MSKTEFEAVTEFEDWYKDGNRIDHLGRLVPAGFAPCAMRKYKGFRDFKTEMDARVGQYWKYEKQAAAEVVSKKPDLPNISSGESAGFVRRIARNVVQHTPNVFIANEFDDDSIPGAVARHILKTKIIGDDEYSNSMQQNLVTTARRGFTIGFDCVIPVLLQDNASSWYIQYDNIGYQDVFPEPGAKDIRRAKEVYVRRYMTRGEIQALIKNQGAGWDISALRMLLSTTPPRRERPSHEDKKHSYNPDAYEIITWYNSYGDPFLWFDASMKLLLRIEKNLHPLKEHPVFFYVPEKDDMQPYGKSLLSLTYGRQEFQDLYMNGAYKMFVRDINPPIIGIGVTNAAPNLSPGKYTEISNPQGKLEAFTVNSQSLMMFGQISQNNQANMVSMLGAADQQMAAQSTGGMMSQTPQGVEAQQQMVDITTNNYQKAMEQFFSRYCSYALTIYFQELKGVKKLKPSADVRKQLIDEGVPPEAFVHEAHKVTEDVEQADGTFKPTTRTVPADSTGLKDGELQIDFEDMATLYFVQCVPGSLVELEDEKQMRILKEIFVPLSQAMPAMAQSGDQDGLRYSSAAMKYIVKKTIELSGSAHSAELSRIFEGQDEQQQSFEERLALMEDTLGGTRSEFVETSEGTGNVLEQMQTQIRVLTESVGMLVQALAPGAAPDAGGQTDPSARANPETRTPAPAPVGVQA</sequence>
<organism evidence="2 3">
    <name type="scientific">Microbacterium phage ArMaWen</name>
    <dbReference type="NCBI Taxonomy" id="2500786"/>
    <lineage>
        <taxon>Viruses</taxon>
        <taxon>Duplodnaviria</taxon>
        <taxon>Heunggongvirae</taxon>
        <taxon>Uroviricota</taxon>
        <taxon>Caudoviricetes</taxon>
        <taxon>Eekayvirinae</taxon>
        <taxon>Tinytimothyvirus</taxon>
        <taxon>Tinytimothyvirus alex44</taxon>
    </lineage>
</organism>
<gene>
    <name evidence="2" type="primary">32</name>
    <name evidence="2" type="ORF">SEA_ARMAWEN_32</name>
</gene>
<reference evidence="2 3" key="1">
    <citation type="submission" date="2018-12" db="EMBL/GenBank/DDBJ databases">
        <authorList>
            <person name="Coleman S.T."/>
            <person name="Adewumi O.M."/>
            <person name="Alachi P."/>
            <person name="Anderson S.J."/>
            <person name="Bakarey A.S."/>
            <person name="Beyer A.R."/>
            <person name="Biederman W.H."/>
            <person name="Bollivar D.W."/>
            <person name="Butela K.A."/>
            <person name="Byrum C.A."/>
            <person name="Collins D.P."/>
            <person name="Cresawn S.G."/>
            <person name="Dougan K.E."/>
            <person name="Duffy I."/>
            <person name="Eivazova E.R."/>
            <person name="Engstrom E.M."/>
            <person name="Fallest-Strobl P.C."/>
            <person name="Godde J.S."/>
            <person name="Lee J.S."/>
            <person name="Long J.A."/>
            <person name="Mastrapaolo M.D."/>
            <person name="Mathur V."/>
            <person name="Mesich B.L."/>
            <person name="Mitchell J.C."/>
            <person name="Moore R."/>
            <person name="Pandey S."/>
            <person name="Pollack M.J."/>
            <person name="Porter M.L."/>
            <person name="Reid N.M."/>
            <person name="Salvitti L.R."/>
            <person name="Sayre B.L."/>
            <person name="Schrock T.A."/>
            <person name="Sconiers W.B."/>
            <person name="Sheehy R."/>
            <person name="Shows K.H."/>
            <person name="Sprenkle A.B."/>
            <person name="Swerdlow S.J."/>
            <person name="Theoret J.R."/>
            <person name="Thompson K.M."/>
            <person name="Tibbetts T.J."/>
            <person name="Tigges M."/>
            <person name="Van A.R."/>
            <person name="Washington J.M."/>
            <person name="Windsor E.J."/>
            <person name="Garlena R.A."/>
            <person name="Russell D.A."/>
            <person name="Pope W.H."/>
            <person name="Jacobs-Sera D."/>
            <person name="Hatfull G.F."/>
        </authorList>
    </citation>
    <scope>NUCLEOTIDE SEQUENCE [LARGE SCALE GENOMIC DNA]</scope>
</reference>
<dbReference type="EMBL" id="MK308638">
    <property type="protein sequence ID" value="AZV01794.1"/>
    <property type="molecule type" value="Genomic_DNA"/>
</dbReference>
<feature type="region of interest" description="Disordered" evidence="1">
    <location>
        <begin position="657"/>
        <end position="691"/>
    </location>
</feature>
<evidence type="ECO:0000313" key="3">
    <source>
        <dbReference type="Proteomes" id="UP000286843"/>
    </source>
</evidence>
<evidence type="ECO:0000313" key="2">
    <source>
        <dbReference type="EMBL" id="AZV01794.1"/>
    </source>
</evidence>
<name>A0A3Q9RAU6_9CAUD</name>
<protein>
    <submittedName>
        <fullName evidence="2">Portal protein</fullName>
    </submittedName>
</protein>
<proteinExistence type="predicted"/>